<dbReference type="PROSITE" id="PS50082">
    <property type="entry name" value="WD_REPEATS_2"/>
    <property type="match status" value="4"/>
</dbReference>
<protein>
    <recommendedName>
        <fullName evidence="6">Anaphase-promoting complex subunit 4 WD40 domain-containing protein</fullName>
    </recommendedName>
</protein>
<evidence type="ECO:0000256" key="2">
    <source>
        <dbReference type="ARBA" id="ARBA00022737"/>
    </source>
</evidence>
<dbReference type="InterPro" id="IPR001680">
    <property type="entry name" value="WD40_rpt"/>
</dbReference>
<dbReference type="Pfam" id="PF00400">
    <property type="entry name" value="WD40"/>
    <property type="match status" value="5"/>
</dbReference>
<sequence>MISSIVPLFIAYATSLPSSSMDSHMLNDSLQFSKHSCICIITLKTPKPHISCLSIHNTLLYAASINEINVFDLSNYTHIDKFAANDPSSGFIKSIAFHNNKVFTAHQDCKIRVWQISPCKEHHLLCTLPTVKDRFRHFLLPRNYVNVRRHKKRLWIEHWDTVSGLAVHGMLIYSVSWDKSFKIWNVENNRCLESVLAHQDAVNTVVVSDNGTVYTGSADGLIRVWKKVGKERKHSLVYTLEKHKSTINALALNGDGSVLFSGGCDRSIMVWERKEVDENEHQMVFAEALWGHAGAILCLMTGEHWLVSGSSDRTVRIWQKGKMEGYSCMVVLEGHERPVKSLVAVAGGGAYNNGGSSLSICSGSLDGEIKVWKVSAET</sequence>
<dbReference type="InterPro" id="IPR036322">
    <property type="entry name" value="WD40_repeat_dom_sf"/>
</dbReference>
<reference evidence="4" key="1">
    <citation type="journal article" date="2023" name="Plant Biotechnol. J.">
        <title>Chromosome-level wild Hevea brasiliensis genome provides new tools for genomic-assisted breeding and valuable loci to elevate rubber yield.</title>
        <authorList>
            <person name="Cheng H."/>
            <person name="Song X."/>
            <person name="Hu Y."/>
            <person name="Wu T."/>
            <person name="Yang Q."/>
            <person name="An Z."/>
            <person name="Feng S."/>
            <person name="Deng Z."/>
            <person name="Wu W."/>
            <person name="Zeng X."/>
            <person name="Tu M."/>
            <person name="Wang X."/>
            <person name="Huang H."/>
        </authorList>
    </citation>
    <scope>NUCLEOTIDE SEQUENCE</scope>
    <source>
        <strain evidence="4">MT/VB/25A 57/8</strain>
    </source>
</reference>
<accession>A0ABQ9KJT2</accession>
<keyword evidence="5" id="KW-1185">Reference proteome</keyword>
<dbReference type="Proteomes" id="UP001174677">
    <property type="component" value="Chromosome 17"/>
</dbReference>
<organism evidence="4 5">
    <name type="scientific">Hevea brasiliensis</name>
    <name type="common">Para rubber tree</name>
    <name type="synonym">Siphonia brasiliensis</name>
    <dbReference type="NCBI Taxonomy" id="3981"/>
    <lineage>
        <taxon>Eukaryota</taxon>
        <taxon>Viridiplantae</taxon>
        <taxon>Streptophyta</taxon>
        <taxon>Embryophyta</taxon>
        <taxon>Tracheophyta</taxon>
        <taxon>Spermatophyta</taxon>
        <taxon>Magnoliopsida</taxon>
        <taxon>eudicotyledons</taxon>
        <taxon>Gunneridae</taxon>
        <taxon>Pentapetalae</taxon>
        <taxon>rosids</taxon>
        <taxon>fabids</taxon>
        <taxon>Malpighiales</taxon>
        <taxon>Euphorbiaceae</taxon>
        <taxon>Crotonoideae</taxon>
        <taxon>Micrandreae</taxon>
        <taxon>Hevea</taxon>
    </lineage>
</organism>
<proteinExistence type="predicted"/>
<feature type="repeat" description="WD" evidence="3">
    <location>
        <begin position="289"/>
        <end position="319"/>
    </location>
</feature>
<dbReference type="InterPro" id="IPR045182">
    <property type="entry name" value="JINGUBANG-like"/>
</dbReference>
<dbReference type="PROSITE" id="PS50294">
    <property type="entry name" value="WD_REPEATS_REGION"/>
    <property type="match status" value="2"/>
</dbReference>
<dbReference type="InterPro" id="IPR020472">
    <property type="entry name" value="WD40_PAC1"/>
</dbReference>
<dbReference type="EMBL" id="JARPOI010000017">
    <property type="protein sequence ID" value="KAJ9140232.1"/>
    <property type="molecule type" value="Genomic_DNA"/>
</dbReference>
<feature type="repeat" description="WD" evidence="3">
    <location>
        <begin position="195"/>
        <end position="226"/>
    </location>
</feature>
<feature type="repeat" description="WD" evidence="3">
    <location>
        <begin position="240"/>
        <end position="272"/>
    </location>
</feature>
<dbReference type="PRINTS" id="PR00320">
    <property type="entry name" value="GPROTEINBRPT"/>
</dbReference>
<keyword evidence="2" id="KW-0677">Repeat</keyword>
<dbReference type="InterPro" id="IPR015943">
    <property type="entry name" value="WD40/YVTN_repeat-like_dom_sf"/>
</dbReference>
<dbReference type="SUPFAM" id="SSF50978">
    <property type="entry name" value="WD40 repeat-like"/>
    <property type="match status" value="1"/>
</dbReference>
<dbReference type="PANTHER" id="PTHR22844">
    <property type="entry name" value="F-BOX AND WD40 DOMAIN PROTEIN"/>
    <property type="match status" value="1"/>
</dbReference>
<gene>
    <name evidence="4" type="ORF">P3X46_030904</name>
</gene>
<comment type="caution">
    <text evidence="4">The sequence shown here is derived from an EMBL/GenBank/DDBJ whole genome shotgun (WGS) entry which is preliminary data.</text>
</comment>
<dbReference type="PANTHER" id="PTHR22844:SF324">
    <property type="entry name" value="TRANSDUCIN_WD40 REPEAT PROTEIN"/>
    <property type="match status" value="1"/>
</dbReference>
<dbReference type="Gene3D" id="2.130.10.10">
    <property type="entry name" value="YVTN repeat-like/Quinoprotein amine dehydrogenase"/>
    <property type="match status" value="2"/>
</dbReference>
<name>A0ABQ9KJT2_HEVBR</name>
<evidence type="ECO:0000256" key="3">
    <source>
        <dbReference type="PROSITE-ProRule" id="PRU00221"/>
    </source>
</evidence>
<feature type="repeat" description="WD" evidence="3">
    <location>
        <begin position="360"/>
        <end position="378"/>
    </location>
</feature>
<evidence type="ECO:0000256" key="1">
    <source>
        <dbReference type="ARBA" id="ARBA00022574"/>
    </source>
</evidence>
<dbReference type="SMART" id="SM00320">
    <property type="entry name" value="WD40"/>
    <property type="match status" value="7"/>
</dbReference>
<evidence type="ECO:0000313" key="5">
    <source>
        <dbReference type="Proteomes" id="UP001174677"/>
    </source>
</evidence>
<keyword evidence="1 3" id="KW-0853">WD repeat</keyword>
<evidence type="ECO:0008006" key="6">
    <source>
        <dbReference type="Google" id="ProtNLM"/>
    </source>
</evidence>
<evidence type="ECO:0000313" key="4">
    <source>
        <dbReference type="EMBL" id="KAJ9140232.1"/>
    </source>
</evidence>